<sequence>MDWQELKKTILVTDSLPERAKELLRLAAVRDGRQYDGIQYGFSTEYVAGNYIPLSQRRPSVQTNLCRVVVEDAAALLFGESHWPTIKAENEGTSTGLTSITSHAHIPSVMMEAAIKGSVGSVALLVEAVDNEIQISTLESAYLTPVWSASGQLESVTQQYQITGADVEAMGISSPPENRNVSYWYRREWTTTECRVYAPWLVSDTEHRPSVAADLTPAPHGLGFVPIVWVRNLAPPARVPDGECTFERAISTVIEGDYLLSQSGRGLKYCSDPKLVLKAGGGDPAGGEEAPASQGGAANAIVVPPDGDAKMLEINGNAASSVLEQWRELRAIVLEQLHGNRAHSDKISSGQSGRAMEMMCQSLVWLADRLRLCYGEGALLSLYRMICDFSIALDGGIKVGGESVVLDASGLALEWPPYFPPTDGELLQLAQGLVTAVHAGILSNETACSLFASKIGGADPATEWARVQEDLANANLQAARKRDADLAKGDRSAAAAGRTQTHQVTA</sequence>
<dbReference type="RefSeq" id="WP_086653094.1">
    <property type="nucleotide sequence ID" value="NZ_JOPG01000009.1"/>
</dbReference>
<accession>A0A1Y3G7J1</accession>
<evidence type="ECO:0000313" key="2">
    <source>
        <dbReference type="EMBL" id="OUJ06640.1"/>
    </source>
</evidence>
<reference evidence="3" key="1">
    <citation type="submission" date="2014-06" db="EMBL/GenBank/DDBJ databases">
        <authorList>
            <person name="Winans N.J."/>
            <person name="Newell P.D."/>
            <person name="Douglas A.E."/>
        </authorList>
    </citation>
    <scope>NUCLEOTIDE SEQUENCE [LARGE SCALE GENOMIC DNA]</scope>
    <source>
        <strain evidence="3">DsW_057</strain>
    </source>
</reference>
<gene>
    <name evidence="2" type="ORF">HK23_14270</name>
</gene>
<dbReference type="EMBL" id="JOPG01000009">
    <property type="protein sequence ID" value="OUJ06640.1"/>
    <property type="molecule type" value="Genomic_DNA"/>
</dbReference>
<comment type="caution">
    <text evidence="2">The sequence shown here is derived from an EMBL/GenBank/DDBJ whole genome shotgun (WGS) entry which is preliminary data.</text>
</comment>
<proteinExistence type="predicted"/>
<evidence type="ECO:0000313" key="3">
    <source>
        <dbReference type="Proteomes" id="UP000242683"/>
    </source>
</evidence>
<dbReference type="OrthoDB" id="7240946at2"/>
<evidence type="ECO:0000256" key="1">
    <source>
        <dbReference type="SAM" id="MobiDB-lite"/>
    </source>
</evidence>
<feature type="region of interest" description="Disordered" evidence="1">
    <location>
        <begin position="483"/>
        <end position="506"/>
    </location>
</feature>
<dbReference type="AlphaFoldDB" id="A0A1Y3G7J1"/>
<name>A0A1Y3G7J1_9PROT</name>
<organism evidence="2 3">
    <name type="scientific">Acetobacter malorum</name>
    <dbReference type="NCBI Taxonomy" id="178901"/>
    <lineage>
        <taxon>Bacteria</taxon>
        <taxon>Pseudomonadati</taxon>
        <taxon>Pseudomonadota</taxon>
        <taxon>Alphaproteobacteria</taxon>
        <taxon>Acetobacterales</taxon>
        <taxon>Acetobacteraceae</taxon>
        <taxon>Acetobacter</taxon>
    </lineage>
</organism>
<protein>
    <submittedName>
        <fullName evidence="2">Portal protein</fullName>
    </submittedName>
</protein>
<dbReference type="Proteomes" id="UP000242683">
    <property type="component" value="Unassembled WGS sequence"/>
</dbReference>